<evidence type="ECO:0000313" key="1">
    <source>
        <dbReference type="EMBL" id="MEQ2433635.1"/>
    </source>
</evidence>
<evidence type="ECO:0000313" key="2">
    <source>
        <dbReference type="Proteomes" id="UP001457898"/>
    </source>
</evidence>
<keyword evidence="2" id="KW-1185">Reference proteome</keyword>
<protein>
    <recommendedName>
        <fullName evidence="3">Transposase</fullName>
    </recommendedName>
</protein>
<accession>A0ABV1DUJ0</accession>
<proteinExistence type="predicted"/>
<dbReference type="RefSeq" id="WP_255611214.1">
    <property type="nucleotide sequence ID" value="NZ_JBBMFP010000026.1"/>
</dbReference>
<name>A0ABV1DUJ0_9FIRM</name>
<gene>
    <name evidence="1" type="ORF">WMO65_21795</name>
</gene>
<sequence length="44" mass="5037">MKKVDETIEDICDWIQKELDNDVNNDMVANMVRALAELVSARSL</sequence>
<evidence type="ECO:0008006" key="3">
    <source>
        <dbReference type="Google" id="ProtNLM"/>
    </source>
</evidence>
<reference evidence="1 2" key="1">
    <citation type="submission" date="2024-03" db="EMBL/GenBank/DDBJ databases">
        <title>Human intestinal bacterial collection.</title>
        <authorList>
            <person name="Pauvert C."/>
            <person name="Hitch T.C.A."/>
            <person name="Clavel T."/>
        </authorList>
    </citation>
    <scope>NUCLEOTIDE SEQUENCE [LARGE SCALE GENOMIC DNA]</scope>
    <source>
        <strain evidence="1 2">CLA-SR-H028</strain>
    </source>
</reference>
<comment type="caution">
    <text evidence="1">The sequence shown here is derived from an EMBL/GenBank/DDBJ whole genome shotgun (WGS) entry which is preliminary data.</text>
</comment>
<organism evidence="1 2">
    <name type="scientific">Blautia caccae</name>
    <dbReference type="NCBI Taxonomy" id="3133175"/>
    <lineage>
        <taxon>Bacteria</taxon>
        <taxon>Bacillati</taxon>
        <taxon>Bacillota</taxon>
        <taxon>Clostridia</taxon>
        <taxon>Lachnospirales</taxon>
        <taxon>Lachnospiraceae</taxon>
        <taxon>Blautia</taxon>
    </lineage>
</organism>
<dbReference type="Proteomes" id="UP001457898">
    <property type="component" value="Unassembled WGS sequence"/>
</dbReference>
<dbReference type="EMBL" id="JBBMFP010000026">
    <property type="protein sequence ID" value="MEQ2433635.1"/>
    <property type="molecule type" value="Genomic_DNA"/>
</dbReference>